<accession>A0ABR1CRA6</accession>
<evidence type="ECO:0000256" key="1">
    <source>
        <dbReference type="SAM" id="MobiDB-lite"/>
    </source>
</evidence>
<organism evidence="3 4">
    <name type="scientific">Necator americanus</name>
    <name type="common">Human hookworm</name>
    <dbReference type="NCBI Taxonomy" id="51031"/>
    <lineage>
        <taxon>Eukaryota</taxon>
        <taxon>Metazoa</taxon>
        <taxon>Ecdysozoa</taxon>
        <taxon>Nematoda</taxon>
        <taxon>Chromadorea</taxon>
        <taxon>Rhabditida</taxon>
        <taxon>Rhabditina</taxon>
        <taxon>Rhabditomorpha</taxon>
        <taxon>Strongyloidea</taxon>
        <taxon>Ancylostomatidae</taxon>
        <taxon>Bunostominae</taxon>
        <taxon>Necator</taxon>
    </lineage>
</organism>
<evidence type="ECO:0000256" key="2">
    <source>
        <dbReference type="SAM" id="Phobius"/>
    </source>
</evidence>
<reference evidence="3 4" key="1">
    <citation type="submission" date="2023-08" db="EMBL/GenBank/DDBJ databases">
        <title>A Necator americanus chromosomal reference genome.</title>
        <authorList>
            <person name="Ilik V."/>
            <person name="Petrzelkova K.J."/>
            <person name="Pardy F."/>
            <person name="Fuh T."/>
            <person name="Niatou-Singa F.S."/>
            <person name="Gouil Q."/>
            <person name="Baker L."/>
            <person name="Ritchie M.E."/>
            <person name="Jex A.R."/>
            <person name="Gazzola D."/>
            <person name="Li H."/>
            <person name="Toshio Fujiwara R."/>
            <person name="Zhan B."/>
            <person name="Aroian R.V."/>
            <person name="Pafco B."/>
            <person name="Schwarz E.M."/>
        </authorList>
    </citation>
    <scope>NUCLEOTIDE SEQUENCE [LARGE SCALE GENOMIC DNA]</scope>
    <source>
        <strain evidence="3 4">Aroian</strain>
        <tissue evidence="3">Whole animal</tissue>
    </source>
</reference>
<name>A0ABR1CRA6_NECAM</name>
<gene>
    <name evidence="3" type="primary">Necator_chrIII.g9367</name>
    <name evidence="3" type="ORF">RB195_008602</name>
</gene>
<feature type="transmembrane region" description="Helical" evidence="2">
    <location>
        <begin position="30"/>
        <end position="55"/>
    </location>
</feature>
<dbReference type="Proteomes" id="UP001303046">
    <property type="component" value="Unassembled WGS sequence"/>
</dbReference>
<feature type="compositionally biased region" description="Low complexity" evidence="1">
    <location>
        <begin position="288"/>
        <end position="320"/>
    </location>
</feature>
<feature type="compositionally biased region" description="Polar residues" evidence="1">
    <location>
        <begin position="163"/>
        <end position="174"/>
    </location>
</feature>
<comment type="caution">
    <text evidence="3">The sequence shown here is derived from an EMBL/GenBank/DDBJ whole genome shotgun (WGS) entry which is preliminary data.</text>
</comment>
<sequence>MTSSQNNNKKRQPYSFAWFRHGCCVPTTSVVWMIVVLFIFAMITVVFCCLAMFVVRWMYKRRIRKKSESLRTRYTKEDNVRRELEMRLKEIALRPIQTRHFHPCGDPGHGPPVADAQRPSSSEGYAENVPPKQVPRSDAREIQAGGSVPEFTTDDLRKRGLFTGSTPLTSTQQALVPDSSGHGSTTGQSSSEKLGTYPKCVKDHVETSTTHPTISTSTATTTKGSSTLVEEVQIDPFDVATTVHTVAKNYRGRMDRSPTPPTPGFVLVSRKPKNNEKECTSDILVPPGTASRTSTMTTTTKTTSTGVTSTTTGTTLPSSTTKKRSASETETTPWALRECDTGKKRWKSPQTGDAVKVIEITPSQAPTCSTSYFPYWTAQKTVSTSVEPNVSPSGRARGTKVATSETSSWMPYGTSRQISSQFTSTTSPRDTTRCSSRPEFSPRPRDVYELRRELDRLRTNEISRGMKELLEEAHKYPWESSKPPSLQVSSDPVRSSPRHDEAVSTPVPAEPASTYPSTFAALRAAFQRSGGTSIESQSGIGGNN</sequence>
<feature type="compositionally biased region" description="Low complexity" evidence="1">
    <location>
        <begin position="179"/>
        <end position="191"/>
    </location>
</feature>
<feature type="compositionally biased region" description="Polar residues" evidence="1">
    <location>
        <begin position="401"/>
        <end position="435"/>
    </location>
</feature>
<feature type="region of interest" description="Disordered" evidence="1">
    <location>
        <begin position="385"/>
        <end position="444"/>
    </location>
</feature>
<keyword evidence="4" id="KW-1185">Reference proteome</keyword>
<dbReference type="EMBL" id="JAVFWL010000003">
    <property type="protein sequence ID" value="KAK6740228.1"/>
    <property type="molecule type" value="Genomic_DNA"/>
</dbReference>
<keyword evidence="2" id="KW-0472">Membrane</keyword>
<evidence type="ECO:0000313" key="4">
    <source>
        <dbReference type="Proteomes" id="UP001303046"/>
    </source>
</evidence>
<proteinExistence type="predicted"/>
<feature type="region of interest" description="Disordered" evidence="1">
    <location>
        <begin position="100"/>
        <end position="195"/>
    </location>
</feature>
<feature type="compositionally biased region" description="Polar residues" evidence="1">
    <location>
        <begin position="482"/>
        <end position="493"/>
    </location>
</feature>
<keyword evidence="2" id="KW-0812">Transmembrane</keyword>
<protein>
    <submittedName>
        <fullName evidence="3">Uncharacterized protein</fullName>
    </submittedName>
</protein>
<keyword evidence="2" id="KW-1133">Transmembrane helix</keyword>
<evidence type="ECO:0000313" key="3">
    <source>
        <dbReference type="EMBL" id="KAK6740228.1"/>
    </source>
</evidence>
<feature type="region of interest" description="Disordered" evidence="1">
    <location>
        <begin position="206"/>
        <end position="225"/>
    </location>
</feature>
<feature type="region of interest" description="Disordered" evidence="1">
    <location>
        <begin position="477"/>
        <end position="515"/>
    </location>
</feature>
<feature type="compositionally biased region" description="Low complexity" evidence="1">
    <location>
        <begin position="207"/>
        <end position="225"/>
    </location>
</feature>
<feature type="region of interest" description="Disordered" evidence="1">
    <location>
        <begin position="252"/>
        <end position="332"/>
    </location>
</feature>